<evidence type="ECO:0000259" key="1">
    <source>
        <dbReference type="Pfam" id="PF23156"/>
    </source>
</evidence>
<dbReference type="Proteomes" id="UP000743370">
    <property type="component" value="Unassembled WGS sequence"/>
</dbReference>
<accession>A0A8T0L317</accession>
<organism evidence="2 3">
    <name type="scientific">Phaseolus angularis</name>
    <name type="common">Azuki bean</name>
    <name type="synonym">Vigna angularis</name>
    <dbReference type="NCBI Taxonomy" id="3914"/>
    <lineage>
        <taxon>Eukaryota</taxon>
        <taxon>Viridiplantae</taxon>
        <taxon>Streptophyta</taxon>
        <taxon>Embryophyta</taxon>
        <taxon>Tracheophyta</taxon>
        <taxon>Spermatophyta</taxon>
        <taxon>Magnoliopsida</taxon>
        <taxon>eudicotyledons</taxon>
        <taxon>Gunneridae</taxon>
        <taxon>Pentapetalae</taxon>
        <taxon>rosids</taxon>
        <taxon>fabids</taxon>
        <taxon>Fabales</taxon>
        <taxon>Fabaceae</taxon>
        <taxon>Papilionoideae</taxon>
        <taxon>50 kb inversion clade</taxon>
        <taxon>NPAAA clade</taxon>
        <taxon>indigoferoid/millettioid clade</taxon>
        <taxon>Phaseoleae</taxon>
        <taxon>Vigna</taxon>
    </lineage>
</organism>
<evidence type="ECO:0000313" key="2">
    <source>
        <dbReference type="EMBL" id="KAG2406356.1"/>
    </source>
</evidence>
<evidence type="ECO:0000313" key="3">
    <source>
        <dbReference type="Proteomes" id="UP000743370"/>
    </source>
</evidence>
<reference evidence="2 3" key="1">
    <citation type="submission" date="2020-05" db="EMBL/GenBank/DDBJ databases">
        <title>Vigna angularis (adzuki bean) Var. LongXiaoDou No. 4 denovo assembly.</title>
        <authorList>
            <person name="Xiang H."/>
        </authorList>
    </citation>
    <scope>NUCLEOTIDE SEQUENCE [LARGE SCALE GENOMIC DNA]</scope>
    <source>
        <tissue evidence="2">Leaf</tissue>
    </source>
</reference>
<sequence length="159" mass="17634">MKSGFEKMVLQKNKKKGRYEDETRRKSTRFLVTINIMGSAGPIRFVVNEKEVVSGVIETALKSYAREGRLPVLGFDATNFFLYCANAGFDAVSPLEAIGSFGVRNFVLCKKQIILEQVADGVIGTSSLYCRSHYLLVCGSYLLDLLPVSSHDLPEGEEE</sequence>
<gene>
    <name evidence="2" type="ORF">HKW66_Vig0056120</name>
</gene>
<protein>
    <recommendedName>
        <fullName evidence="1">DUF7054 domain-containing protein</fullName>
    </recommendedName>
</protein>
<dbReference type="Pfam" id="PF23156">
    <property type="entry name" value="DUF7054"/>
    <property type="match status" value="1"/>
</dbReference>
<proteinExistence type="predicted"/>
<dbReference type="PANTHER" id="PTHR33270:SF5">
    <property type="entry name" value="GB|AAC00605.1"/>
    <property type="match status" value="1"/>
</dbReference>
<name>A0A8T0L317_PHAAN</name>
<dbReference type="InterPro" id="IPR055482">
    <property type="entry name" value="DUF7054"/>
</dbReference>
<dbReference type="EMBL" id="JABFOF010000002">
    <property type="protein sequence ID" value="KAG2406356.1"/>
    <property type="molecule type" value="Genomic_DNA"/>
</dbReference>
<dbReference type="InterPro" id="IPR040358">
    <property type="entry name" value="At4g22758-like"/>
</dbReference>
<dbReference type="PANTHER" id="PTHR33270">
    <property type="entry name" value="BNAC05G50380D PROTEIN"/>
    <property type="match status" value="1"/>
</dbReference>
<comment type="caution">
    <text evidence="2">The sequence shown here is derived from an EMBL/GenBank/DDBJ whole genome shotgun (WGS) entry which is preliminary data.</text>
</comment>
<feature type="domain" description="DUF7054" evidence="1">
    <location>
        <begin position="26"/>
        <end position="109"/>
    </location>
</feature>
<dbReference type="AlphaFoldDB" id="A0A8T0L317"/>